<comment type="caution">
    <text evidence="2">The sequence shown here is derived from an EMBL/GenBank/DDBJ whole genome shotgun (WGS) entry which is preliminary data.</text>
</comment>
<dbReference type="Gene3D" id="3.40.630.30">
    <property type="match status" value="1"/>
</dbReference>
<name>A0A9X1X3N4_9SPHI</name>
<evidence type="ECO:0000313" key="3">
    <source>
        <dbReference type="Proteomes" id="UP001139450"/>
    </source>
</evidence>
<sequence>MRVELENKGDDELLFFIAEDSAHIGEMYAAITEPKVITIYHTHVKEAYQGRHLGELLVENSVNYARKNQLRIVPSCSYAQGVFARRKDFNDVLA</sequence>
<dbReference type="PANTHER" id="PTHR31435:SF9">
    <property type="entry name" value="PROTEIN NATD1"/>
    <property type="match status" value="1"/>
</dbReference>
<dbReference type="InterPro" id="IPR045057">
    <property type="entry name" value="Gcn5-rel_NAT"/>
</dbReference>
<evidence type="ECO:0000259" key="1">
    <source>
        <dbReference type="PROSITE" id="PS51729"/>
    </source>
</evidence>
<reference evidence="2" key="1">
    <citation type="submission" date="2022-04" db="EMBL/GenBank/DDBJ databases">
        <title>Mucilaginibacter sp. RS28 isolated from freshwater.</title>
        <authorList>
            <person name="Ko S.-R."/>
        </authorList>
    </citation>
    <scope>NUCLEOTIDE SEQUENCE</scope>
    <source>
        <strain evidence="2">RS28</strain>
    </source>
</reference>
<dbReference type="InterPro" id="IPR031165">
    <property type="entry name" value="GNAT_YJDJ"/>
</dbReference>
<accession>A0A9X1X3N4</accession>
<dbReference type="PANTHER" id="PTHR31435">
    <property type="entry name" value="PROTEIN NATD1"/>
    <property type="match status" value="1"/>
</dbReference>
<keyword evidence="3" id="KW-1185">Reference proteome</keyword>
<dbReference type="RefSeq" id="WP_245129352.1">
    <property type="nucleotide sequence ID" value="NZ_JALJEJ010000003.1"/>
</dbReference>
<evidence type="ECO:0000313" key="2">
    <source>
        <dbReference type="EMBL" id="MCJ8209515.1"/>
    </source>
</evidence>
<organism evidence="2 3">
    <name type="scientific">Mucilaginibacter straminoryzae</name>
    <dbReference type="NCBI Taxonomy" id="2932774"/>
    <lineage>
        <taxon>Bacteria</taxon>
        <taxon>Pseudomonadati</taxon>
        <taxon>Bacteroidota</taxon>
        <taxon>Sphingobacteriia</taxon>
        <taxon>Sphingobacteriales</taxon>
        <taxon>Sphingobacteriaceae</taxon>
        <taxon>Mucilaginibacter</taxon>
    </lineage>
</organism>
<protein>
    <submittedName>
        <fullName evidence="2">N-acetyltransferase</fullName>
    </submittedName>
</protein>
<proteinExistence type="predicted"/>
<feature type="domain" description="N-acetyltransferase" evidence="1">
    <location>
        <begin position="7"/>
        <end position="94"/>
    </location>
</feature>
<dbReference type="SUPFAM" id="SSF55729">
    <property type="entry name" value="Acyl-CoA N-acyltransferases (Nat)"/>
    <property type="match status" value="1"/>
</dbReference>
<dbReference type="InterPro" id="IPR016181">
    <property type="entry name" value="Acyl_CoA_acyltransferase"/>
</dbReference>
<gene>
    <name evidence="2" type="ORF">MUY27_07330</name>
</gene>
<dbReference type="EMBL" id="JALJEJ010000003">
    <property type="protein sequence ID" value="MCJ8209515.1"/>
    <property type="molecule type" value="Genomic_DNA"/>
</dbReference>
<dbReference type="AlphaFoldDB" id="A0A9X1X3N4"/>
<dbReference type="Pfam" id="PF14542">
    <property type="entry name" value="Acetyltransf_CG"/>
    <property type="match status" value="1"/>
</dbReference>
<dbReference type="Proteomes" id="UP001139450">
    <property type="component" value="Unassembled WGS sequence"/>
</dbReference>
<dbReference type="PROSITE" id="PS51729">
    <property type="entry name" value="GNAT_YJDJ"/>
    <property type="match status" value="1"/>
</dbReference>